<dbReference type="Gene3D" id="3.40.50.1820">
    <property type="entry name" value="alpha/beta hydrolase"/>
    <property type="match status" value="1"/>
</dbReference>
<dbReference type="InterPro" id="IPR029058">
    <property type="entry name" value="AB_hydrolase_fold"/>
</dbReference>
<dbReference type="PANTHER" id="PTHR43194:SF2">
    <property type="entry name" value="PEROXISOMAL MEMBRANE PROTEIN LPX1"/>
    <property type="match status" value="1"/>
</dbReference>
<accession>A0A5J6VA70</accession>
<dbReference type="KEGG" id="serw:FY030_15775"/>
<dbReference type="InterPro" id="IPR050228">
    <property type="entry name" value="Carboxylesterase_BioH"/>
</dbReference>
<sequence>MTWAELTEQIGALLEPWDVGDPQGGEDYLLWCGNYALVQEHLPHLPQVREQRSGRACIDLTVEREAGRVTRVDYEGYSPGETLSHLGLVRQSQEYAAAVPGSVASAGPAVLAALRLLLQQEDVRHTGEGAYRMLGTEPAGTAELGLDVVRPALVLPGGPLLDTHYLGDLGGAAHRHPLAVVDLPWRRVTELVPVVDAARADLGPDSVNLIAHSAGAALALAYLAAHPDRVRGLVLVCPAIRVAGVVEDADGVEALIARRCAQDKEYAAARAAVDCSGTPVEHPRISFGRWSEQHEALAATTTGDRADRLAAYYAEPLPDTEQIREAAAGFAGPVTVLHGELDLHPTTRQARDLAALFPHGEAVELAGAAHYPWLDDTDTFVDALLAALRD</sequence>
<keyword evidence="3" id="KW-1185">Reference proteome</keyword>
<evidence type="ECO:0000313" key="2">
    <source>
        <dbReference type="EMBL" id="QFG69972.1"/>
    </source>
</evidence>
<dbReference type="InterPro" id="IPR022742">
    <property type="entry name" value="Hydrolase_4"/>
</dbReference>
<keyword evidence="2" id="KW-0378">Hydrolase</keyword>
<name>A0A5J6VA70_9MICO</name>
<gene>
    <name evidence="2" type="ORF">FY030_15775</name>
</gene>
<reference evidence="2 3" key="1">
    <citation type="submission" date="2019-09" db="EMBL/GenBank/DDBJ databases">
        <title>Serinicoccus pratensis sp. nov., isolated from meadow soil.</title>
        <authorList>
            <person name="Zhang W."/>
        </authorList>
    </citation>
    <scope>NUCLEOTIDE SEQUENCE [LARGE SCALE GENOMIC DNA]</scope>
    <source>
        <strain evidence="2 3">W204</strain>
    </source>
</reference>
<dbReference type="SUPFAM" id="SSF53474">
    <property type="entry name" value="alpha/beta-Hydrolases"/>
    <property type="match status" value="1"/>
</dbReference>
<evidence type="ECO:0000313" key="3">
    <source>
        <dbReference type="Proteomes" id="UP000326546"/>
    </source>
</evidence>
<dbReference type="RefSeq" id="WP_158062466.1">
    <property type="nucleotide sequence ID" value="NZ_CP044427.1"/>
</dbReference>
<evidence type="ECO:0000259" key="1">
    <source>
        <dbReference type="Pfam" id="PF12146"/>
    </source>
</evidence>
<protein>
    <submittedName>
        <fullName evidence="2">Alpha/beta hydrolase</fullName>
    </submittedName>
</protein>
<dbReference type="AlphaFoldDB" id="A0A5J6VA70"/>
<dbReference type="PANTHER" id="PTHR43194">
    <property type="entry name" value="HYDROLASE ALPHA/BETA FOLD FAMILY"/>
    <property type="match status" value="1"/>
</dbReference>
<dbReference type="Pfam" id="PF12146">
    <property type="entry name" value="Hydrolase_4"/>
    <property type="match status" value="1"/>
</dbReference>
<proteinExistence type="predicted"/>
<dbReference type="GO" id="GO:0016787">
    <property type="term" value="F:hydrolase activity"/>
    <property type="evidence" value="ECO:0007669"/>
    <property type="project" value="UniProtKB-KW"/>
</dbReference>
<dbReference type="OrthoDB" id="27092at2"/>
<dbReference type="EMBL" id="CP044427">
    <property type="protein sequence ID" value="QFG69972.1"/>
    <property type="molecule type" value="Genomic_DNA"/>
</dbReference>
<dbReference type="Proteomes" id="UP000326546">
    <property type="component" value="Chromosome"/>
</dbReference>
<feature type="domain" description="Serine aminopeptidase S33" evidence="1">
    <location>
        <begin position="193"/>
        <end position="370"/>
    </location>
</feature>
<organism evidence="2 3">
    <name type="scientific">Ornithinimicrobium pratense</name>
    <dbReference type="NCBI Taxonomy" id="2593973"/>
    <lineage>
        <taxon>Bacteria</taxon>
        <taxon>Bacillati</taxon>
        <taxon>Actinomycetota</taxon>
        <taxon>Actinomycetes</taxon>
        <taxon>Micrococcales</taxon>
        <taxon>Ornithinimicrobiaceae</taxon>
        <taxon>Ornithinimicrobium</taxon>
    </lineage>
</organism>